<dbReference type="SUPFAM" id="SSF50978">
    <property type="entry name" value="WD40 repeat-like"/>
    <property type="match status" value="2"/>
</dbReference>
<dbReference type="InterPro" id="IPR019775">
    <property type="entry name" value="WD40_repeat_CS"/>
</dbReference>
<keyword evidence="2 5" id="KW-0853">WD repeat</keyword>
<feature type="repeat" description="WD" evidence="5">
    <location>
        <begin position="221"/>
        <end position="262"/>
    </location>
</feature>
<gene>
    <name evidence="8" type="primary">utp13</name>
    <name evidence="8" type="ORF">LOC62_03G004513</name>
</gene>
<feature type="repeat" description="WD" evidence="5">
    <location>
        <begin position="668"/>
        <end position="700"/>
    </location>
</feature>
<evidence type="ECO:0000313" key="8">
    <source>
        <dbReference type="EMBL" id="WOO80984.1"/>
    </source>
</evidence>
<evidence type="ECO:0000256" key="3">
    <source>
        <dbReference type="ARBA" id="ARBA00022737"/>
    </source>
</evidence>
<feature type="compositionally biased region" description="Acidic residues" evidence="6">
    <location>
        <begin position="842"/>
        <end position="857"/>
    </location>
</feature>
<dbReference type="GO" id="GO:0000480">
    <property type="term" value="P:endonucleolytic cleavage in 5'-ETS of tricistronic rRNA transcript (SSU-rRNA, 5.8S rRNA, LSU-rRNA)"/>
    <property type="evidence" value="ECO:0007669"/>
    <property type="project" value="TreeGrafter"/>
</dbReference>
<dbReference type="GO" id="GO:0034511">
    <property type="term" value="F:U3 snoRNA binding"/>
    <property type="evidence" value="ECO:0007669"/>
    <property type="project" value="TreeGrafter"/>
</dbReference>
<evidence type="ECO:0000256" key="5">
    <source>
        <dbReference type="PROSITE-ProRule" id="PRU00221"/>
    </source>
</evidence>
<proteinExistence type="predicted"/>
<dbReference type="InterPro" id="IPR036322">
    <property type="entry name" value="WD40_repeat_dom_sf"/>
</dbReference>
<dbReference type="InterPro" id="IPR020472">
    <property type="entry name" value="WD40_PAC1"/>
</dbReference>
<feature type="repeat" description="WD" evidence="5">
    <location>
        <begin position="584"/>
        <end position="625"/>
    </location>
</feature>
<dbReference type="InterPro" id="IPR013934">
    <property type="entry name" value="Utp13_C"/>
</dbReference>
<feature type="repeat" description="WD" evidence="5">
    <location>
        <begin position="470"/>
        <end position="508"/>
    </location>
</feature>
<accession>A0AAF1BLK3</accession>
<dbReference type="SMART" id="SM00320">
    <property type="entry name" value="WD40"/>
    <property type="match status" value="13"/>
</dbReference>
<dbReference type="GO" id="GO:0000472">
    <property type="term" value="P:endonucleolytic cleavage to generate mature 5'-end of SSU-rRNA from (SSU-rRNA, 5.8S rRNA, LSU-rRNA)"/>
    <property type="evidence" value="ECO:0007669"/>
    <property type="project" value="TreeGrafter"/>
</dbReference>
<name>A0AAF1BLK3_9TREE</name>
<dbReference type="InterPro" id="IPR001680">
    <property type="entry name" value="WD40_rpt"/>
</dbReference>
<sequence length="922" mass="98875">MNGTTSRRELKSSFRASPSSIRPLYTGGPVLLTRDGEWLITTMGEEVVVTEVRTGLGVARVKGDTTPITALALSYHTSPPTLVTCHQSNTVRYYPLPDALPTTPKPPFLQYTRVLPRASGAPILVAAVSPDSTLLATGSSDGIVKVWDLAGGYVTHMFRGHGGPVSALAFSFPSTGEERQRMELWTGSVDTKVRVFDLRDAGSRVVVAGGGGGGAKPKAVLEGHVSVVRGIAVSEDGRFAITGGRDKVVLVWDLGDPKAASNKGKGAGPKIVQTLLANEQVEACGLLPRDQAVVGGSTGRLLAYTAGDAGTVKVWDVLKATEVATMTGVEGVDEDDDEDEQRGVIAVLYDSTTASLVSVHADQNIIFHSLATFSTTRQIVGFNDDIVDAVFLSSNGQESTHVALATNSSLVRIYSTSAFDARLLSGHRDMVLCLDKSADGRWLVTGSKDRTARVWVPSSSASGWKCIAVCEGHTEAIGAVALSRKAGDDRGRFLVTASQDRTVKLWDLTPLSLDDGDDDDAEPIKARSLATLRIADKDINSLDIAPNDRFLVSGSQDKLVKVFEIDFTPATAGASGGIRHIGTCKGHRRGVWAVKFSRNDRIVASGAADRTIKLWSLDDFACLKTFEGHTNSVLRVDFLTAGAQLVSSASDGLVKLWNIRDEECVATLDNHEDKVWALAVSPDERTLVSAGADSVATFWEDSTEVEQEEKNAALVAAVQSEQDFNNYLSLKDYKRAIGLALAMSQPGRLLSLFRTVLASAAPTDVDVDGEDTGAASGAAEIDEVIRTLRPLDLVRLLKHVRDWNANAKTSFVAQGVLNAVFRLRSPEDILAAFESTAKPEVAEEDEDEEMESDDEAAAEAKKKAKKALAPTISMRELLDGLIPYSERHLARVDRLVQESYMLDYTISEMDGGVFGTELIAVD</sequence>
<keyword evidence="9" id="KW-1185">Reference proteome</keyword>
<evidence type="ECO:0000256" key="4">
    <source>
        <dbReference type="ARBA" id="ARBA00023242"/>
    </source>
</evidence>
<comment type="subcellular location">
    <subcellularLocation>
        <location evidence="1">Nucleus</location>
        <location evidence="1">Nucleolus</location>
    </subcellularLocation>
</comment>
<keyword evidence="4" id="KW-0539">Nucleus</keyword>
<feature type="domain" description="U3 small nucleolar RNA-associated protein 13 C-terminal" evidence="7">
    <location>
        <begin position="721"/>
        <end position="909"/>
    </location>
</feature>
<dbReference type="InterPro" id="IPR015943">
    <property type="entry name" value="WD40/YVTN_repeat-like_dom_sf"/>
</dbReference>
<organism evidence="8 9">
    <name type="scientific">Vanrija pseudolonga</name>
    <dbReference type="NCBI Taxonomy" id="143232"/>
    <lineage>
        <taxon>Eukaryota</taxon>
        <taxon>Fungi</taxon>
        <taxon>Dikarya</taxon>
        <taxon>Basidiomycota</taxon>
        <taxon>Agaricomycotina</taxon>
        <taxon>Tremellomycetes</taxon>
        <taxon>Trichosporonales</taxon>
        <taxon>Trichosporonaceae</taxon>
        <taxon>Vanrija</taxon>
    </lineage>
</organism>
<dbReference type="PANTHER" id="PTHR19854:SF15">
    <property type="entry name" value="TRANSDUCIN BETA-LIKE PROTEIN 3"/>
    <property type="match status" value="1"/>
</dbReference>
<dbReference type="GO" id="GO:0030686">
    <property type="term" value="C:90S preribosome"/>
    <property type="evidence" value="ECO:0007669"/>
    <property type="project" value="TreeGrafter"/>
</dbReference>
<evidence type="ECO:0000256" key="1">
    <source>
        <dbReference type="ARBA" id="ARBA00004604"/>
    </source>
</evidence>
<dbReference type="Proteomes" id="UP000827549">
    <property type="component" value="Chromosome 3"/>
</dbReference>
<dbReference type="PROSITE" id="PS50082">
    <property type="entry name" value="WD_REPEATS_2"/>
    <property type="match status" value="7"/>
</dbReference>
<dbReference type="PROSITE" id="PS50294">
    <property type="entry name" value="WD_REPEATS_REGION"/>
    <property type="match status" value="7"/>
</dbReference>
<protein>
    <submittedName>
        <fullName evidence="8">U3 small nucleolar RNA-associated protein 13</fullName>
    </submittedName>
</protein>
<dbReference type="CDD" id="cd00200">
    <property type="entry name" value="WD40"/>
    <property type="match status" value="1"/>
</dbReference>
<dbReference type="PRINTS" id="PR00320">
    <property type="entry name" value="GPROTEINBRPT"/>
</dbReference>
<dbReference type="PROSITE" id="PS00678">
    <property type="entry name" value="WD_REPEATS_1"/>
    <property type="match status" value="4"/>
</dbReference>
<evidence type="ECO:0000256" key="6">
    <source>
        <dbReference type="SAM" id="MobiDB-lite"/>
    </source>
</evidence>
<feature type="repeat" description="WD" evidence="5">
    <location>
        <begin position="424"/>
        <end position="455"/>
    </location>
</feature>
<dbReference type="GO" id="GO:0032040">
    <property type="term" value="C:small-subunit processome"/>
    <property type="evidence" value="ECO:0007669"/>
    <property type="project" value="InterPro"/>
</dbReference>
<dbReference type="Pfam" id="PF08625">
    <property type="entry name" value="Utp13"/>
    <property type="match status" value="1"/>
</dbReference>
<reference evidence="8" key="1">
    <citation type="submission" date="2023-10" db="EMBL/GenBank/DDBJ databases">
        <authorList>
            <person name="Noh H."/>
        </authorList>
    </citation>
    <scope>NUCLEOTIDE SEQUENCE</scope>
    <source>
        <strain evidence="8">DUCC4014</strain>
    </source>
</reference>
<feature type="repeat" description="WD" evidence="5">
    <location>
        <begin position="626"/>
        <end position="667"/>
    </location>
</feature>
<keyword evidence="3" id="KW-0677">Repeat</keyword>
<dbReference type="PANTHER" id="PTHR19854">
    <property type="entry name" value="TRANSDUCIN BETA-LIKE 3"/>
    <property type="match status" value="1"/>
</dbReference>
<dbReference type="RefSeq" id="XP_062627016.1">
    <property type="nucleotide sequence ID" value="XM_062771032.1"/>
</dbReference>
<feature type="repeat" description="WD" evidence="5">
    <location>
        <begin position="116"/>
        <end position="157"/>
    </location>
</feature>
<dbReference type="AlphaFoldDB" id="A0AAF1BLK3"/>
<dbReference type="Gene3D" id="2.130.10.10">
    <property type="entry name" value="YVTN repeat-like/Quinoprotein amine dehydrogenase"/>
    <property type="match status" value="4"/>
</dbReference>
<evidence type="ECO:0000256" key="2">
    <source>
        <dbReference type="ARBA" id="ARBA00022574"/>
    </source>
</evidence>
<dbReference type="Pfam" id="PF00400">
    <property type="entry name" value="WD40"/>
    <property type="match status" value="8"/>
</dbReference>
<dbReference type="EMBL" id="CP086716">
    <property type="protein sequence ID" value="WOO80984.1"/>
    <property type="molecule type" value="Genomic_DNA"/>
</dbReference>
<evidence type="ECO:0000259" key="7">
    <source>
        <dbReference type="Pfam" id="PF08625"/>
    </source>
</evidence>
<evidence type="ECO:0000313" key="9">
    <source>
        <dbReference type="Proteomes" id="UP000827549"/>
    </source>
</evidence>
<feature type="region of interest" description="Disordered" evidence="6">
    <location>
        <begin position="837"/>
        <end position="862"/>
    </location>
</feature>
<dbReference type="GeneID" id="87807751"/>